<comment type="caution">
    <text evidence="4">The sequence shown here is derived from an EMBL/GenBank/DDBJ whole genome shotgun (WGS) entry which is preliminary data.</text>
</comment>
<feature type="domain" description="DUF1648" evidence="3">
    <location>
        <begin position="26"/>
        <end position="73"/>
    </location>
</feature>
<dbReference type="Pfam" id="PF13630">
    <property type="entry name" value="SdpI"/>
    <property type="match status" value="1"/>
</dbReference>
<feature type="transmembrane region" description="Helical" evidence="2">
    <location>
        <begin position="130"/>
        <end position="147"/>
    </location>
</feature>
<sequence>MAFRKKKLKGRNIVRNNKLFFITMGIAIITLLLNILAYPYLPDKVPVHWGINGDVNRYGSKLELVGLGILPIVLFFFLNNLPNIDPKKESYKKHKNAYTISTMVIILVLSCLNMSAIASGLGYHVPFNKVTPLLFGVLFIVLGNYMAQIRHNYFIGFRTPWTLASEYVWKKTHRVGGYVFVIVGLISLIASFLGSIGMQLFFAALVIGVVSVYLYSYLLFKKQTK</sequence>
<dbReference type="PIRSF" id="PIRSF038959">
    <property type="entry name" value="SdpI"/>
    <property type="match status" value="1"/>
</dbReference>
<proteinExistence type="predicted"/>
<keyword evidence="2" id="KW-0812">Transmembrane</keyword>
<dbReference type="RefSeq" id="WP_327969065.1">
    <property type="nucleotide sequence ID" value="NZ_JARMQG010000246.1"/>
</dbReference>
<name>A0ABU6NCL1_9BACI</name>
<dbReference type="InterPro" id="IPR012867">
    <property type="entry name" value="DUF1648"/>
</dbReference>
<keyword evidence="1 2" id="KW-0472">Membrane</keyword>
<feature type="transmembrane region" description="Helical" evidence="2">
    <location>
        <begin position="20"/>
        <end position="41"/>
    </location>
</feature>
<gene>
    <name evidence="4" type="ORF">P4447_16165</name>
</gene>
<evidence type="ECO:0000259" key="3">
    <source>
        <dbReference type="Pfam" id="PF07853"/>
    </source>
</evidence>
<dbReference type="InterPro" id="IPR026272">
    <property type="entry name" value="SdpI"/>
</dbReference>
<dbReference type="Pfam" id="PF07853">
    <property type="entry name" value="DUF1648"/>
    <property type="match status" value="1"/>
</dbReference>
<evidence type="ECO:0000313" key="4">
    <source>
        <dbReference type="EMBL" id="MED3563961.1"/>
    </source>
</evidence>
<reference evidence="4 5" key="1">
    <citation type="submission" date="2023-03" db="EMBL/GenBank/DDBJ databases">
        <title>Bacillus Genome Sequencing.</title>
        <authorList>
            <person name="Dunlap C."/>
        </authorList>
    </citation>
    <scope>NUCLEOTIDE SEQUENCE [LARGE SCALE GENOMIC DNA]</scope>
    <source>
        <strain evidence="4 5">B-14544</strain>
    </source>
</reference>
<dbReference type="PANTHER" id="PTHR37810:SF5">
    <property type="entry name" value="IMMUNITY PROTEIN SDPI"/>
    <property type="match status" value="1"/>
</dbReference>
<accession>A0ABU6NCL1</accession>
<feature type="transmembrane region" description="Helical" evidence="2">
    <location>
        <begin position="175"/>
        <end position="194"/>
    </location>
</feature>
<evidence type="ECO:0000256" key="1">
    <source>
        <dbReference type="PIRNR" id="PIRNR038959"/>
    </source>
</evidence>
<feature type="transmembrane region" description="Helical" evidence="2">
    <location>
        <begin position="200"/>
        <end position="220"/>
    </location>
</feature>
<feature type="transmembrane region" description="Helical" evidence="2">
    <location>
        <begin position="61"/>
        <end position="78"/>
    </location>
</feature>
<protein>
    <recommendedName>
        <fullName evidence="1">Immunity protein SdpI</fullName>
    </recommendedName>
</protein>
<comment type="subcellular location">
    <subcellularLocation>
        <location evidence="1">Membrane</location>
    </subcellularLocation>
</comment>
<evidence type="ECO:0000256" key="2">
    <source>
        <dbReference type="SAM" id="Phobius"/>
    </source>
</evidence>
<organism evidence="4 5">
    <name type="scientific">Bacillus xiapuensis</name>
    <dbReference type="NCBI Taxonomy" id="2014075"/>
    <lineage>
        <taxon>Bacteria</taxon>
        <taxon>Bacillati</taxon>
        <taxon>Bacillota</taxon>
        <taxon>Bacilli</taxon>
        <taxon>Bacillales</taxon>
        <taxon>Bacillaceae</taxon>
        <taxon>Bacillus</taxon>
    </lineage>
</organism>
<evidence type="ECO:0000313" key="5">
    <source>
        <dbReference type="Proteomes" id="UP001330749"/>
    </source>
</evidence>
<dbReference type="InterPro" id="IPR025962">
    <property type="entry name" value="SdpI/YhfL"/>
</dbReference>
<dbReference type="EMBL" id="JARMQG010000246">
    <property type="protein sequence ID" value="MED3563961.1"/>
    <property type="molecule type" value="Genomic_DNA"/>
</dbReference>
<comment type="function">
    <text evidence="1">Immunity protein that provides protection for the cell against the toxic effects of SDP, its own SdpC-derived killing factor, and that functions as a receptor/signal transduction protein as well. Once SDP accumulates in the extracellular milieu, SdpI binds to SDP, causing sequestration of SdpR at the bacterial membrane.</text>
</comment>
<dbReference type="PANTHER" id="PTHR37810">
    <property type="entry name" value="IMMUNITY PROTEIN SDPI"/>
    <property type="match status" value="1"/>
</dbReference>
<keyword evidence="5" id="KW-1185">Reference proteome</keyword>
<keyword evidence="2" id="KW-1133">Transmembrane helix</keyword>
<feature type="transmembrane region" description="Helical" evidence="2">
    <location>
        <begin position="98"/>
        <end position="118"/>
    </location>
</feature>
<dbReference type="Proteomes" id="UP001330749">
    <property type="component" value="Unassembled WGS sequence"/>
</dbReference>